<keyword evidence="3" id="KW-1185">Reference proteome</keyword>
<feature type="chain" id="PRO_5043668473" description="Outer membrane protein beta-barrel domain-containing protein" evidence="1">
    <location>
        <begin position="22"/>
        <end position="186"/>
    </location>
</feature>
<reference evidence="2 3" key="1">
    <citation type="submission" date="2023-11" db="EMBL/GenBank/DDBJ databases">
        <title>Peredibacter starrii A3.12.</title>
        <authorList>
            <person name="Mitchell R.J."/>
        </authorList>
    </citation>
    <scope>NUCLEOTIDE SEQUENCE [LARGE SCALE GENOMIC DNA]</scope>
    <source>
        <strain evidence="2 3">A3.12</strain>
    </source>
</reference>
<sequence length="186" mass="20461">MTSIKQFLILVLALFLYEAHAAESRLTFEPLYGVETTLVRYPEPARYVTRATYGARVLYGITAFSGEAEYTQAMSRKDYPADDQKVEDSIQRLSLGFRSTLPMGKFIGVYFRAGGRASQGETKVTTAGVSETHDNPLRVDPYAGAGLQLAFSSLLGLNAGATMIRNAENEYDVQYTLGLSARFGNM</sequence>
<name>A0AAX4HL47_9BACT</name>
<gene>
    <name evidence="2" type="ORF">SOO65_14810</name>
</gene>
<protein>
    <recommendedName>
        <fullName evidence="4">Outer membrane protein beta-barrel domain-containing protein</fullName>
    </recommendedName>
</protein>
<evidence type="ECO:0000256" key="1">
    <source>
        <dbReference type="SAM" id="SignalP"/>
    </source>
</evidence>
<evidence type="ECO:0008006" key="4">
    <source>
        <dbReference type="Google" id="ProtNLM"/>
    </source>
</evidence>
<dbReference type="AlphaFoldDB" id="A0AAX4HL47"/>
<dbReference type="EMBL" id="CP139487">
    <property type="protein sequence ID" value="WPU63964.1"/>
    <property type="molecule type" value="Genomic_DNA"/>
</dbReference>
<feature type="signal peptide" evidence="1">
    <location>
        <begin position="1"/>
        <end position="21"/>
    </location>
</feature>
<organism evidence="2 3">
    <name type="scientific">Peredibacter starrii</name>
    <dbReference type="NCBI Taxonomy" id="28202"/>
    <lineage>
        <taxon>Bacteria</taxon>
        <taxon>Pseudomonadati</taxon>
        <taxon>Bdellovibrionota</taxon>
        <taxon>Bacteriovoracia</taxon>
        <taxon>Bacteriovoracales</taxon>
        <taxon>Bacteriovoracaceae</taxon>
        <taxon>Peredibacter</taxon>
    </lineage>
</organism>
<evidence type="ECO:0000313" key="3">
    <source>
        <dbReference type="Proteomes" id="UP001324634"/>
    </source>
</evidence>
<dbReference type="Gene3D" id="2.40.160.20">
    <property type="match status" value="1"/>
</dbReference>
<dbReference type="KEGG" id="psti:SOO65_14810"/>
<keyword evidence="1" id="KW-0732">Signal</keyword>
<dbReference type="InterPro" id="IPR011250">
    <property type="entry name" value="OMP/PagP_B-barrel"/>
</dbReference>
<dbReference type="Proteomes" id="UP001324634">
    <property type="component" value="Chromosome"/>
</dbReference>
<proteinExistence type="predicted"/>
<dbReference type="SUPFAM" id="SSF56925">
    <property type="entry name" value="OMPA-like"/>
    <property type="match status" value="1"/>
</dbReference>
<accession>A0AAX4HL47</accession>
<dbReference type="RefSeq" id="WP_321391721.1">
    <property type="nucleotide sequence ID" value="NZ_CP139487.1"/>
</dbReference>
<evidence type="ECO:0000313" key="2">
    <source>
        <dbReference type="EMBL" id="WPU63964.1"/>
    </source>
</evidence>